<evidence type="ECO:0000313" key="2">
    <source>
        <dbReference type="EMBL" id="QTH20807.1"/>
    </source>
</evidence>
<keyword evidence="1" id="KW-0472">Membrane</keyword>
<dbReference type="AlphaFoldDB" id="A0A975D0T9"/>
<dbReference type="RefSeq" id="WP_208632321.1">
    <property type="nucleotide sequence ID" value="NZ_CP059319.1"/>
</dbReference>
<reference evidence="2" key="1">
    <citation type="submission" date="2020-07" db="EMBL/GenBank/DDBJ databases">
        <authorList>
            <person name="Camacho E."/>
        </authorList>
    </citation>
    <scope>NUCLEOTIDE SEQUENCE</scope>
    <source>
        <strain evidence="2">MPO218</strain>
    </source>
</reference>
<organism evidence="2 3">
    <name type="scientific">Rhizorhabdus wittichii</name>
    <dbReference type="NCBI Taxonomy" id="160791"/>
    <lineage>
        <taxon>Bacteria</taxon>
        <taxon>Pseudomonadati</taxon>
        <taxon>Pseudomonadota</taxon>
        <taxon>Alphaproteobacteria</taxon>
        <taxon>Sphingomonadales</taxon>
        <taxon>Sphingomonadaceae</taxon>
        <taxon>Rhizorhabdus</taxon>
    </lineage>
</organism>
<feature type="transmembrane region" description="Helical" evidence="1">
    <location>
        <begin position="41"/>
        <end position="62"/>
    </location>
</feature>
<sequence length="215" mass="23870">MTACNMIISDDRAVFLTDTALFDPDGVVVGFERKVVCMPRLGLAISLTGMMIGGPAVLRAMFRPFRTQAEALEELPDVAWAIREVNMEHCARDGRRWACDVTLAIAVYDIGDRRFSGRLLSTGNLPIRGTGQAYVPGTYLQVRNCISPAIDRHLPVEFSVIEHGRWLLERQRRTLSSGGYHSVGGMAELRIITAEGSRKRVISTWPDRVGEKIVP</sequence>
<reference evidence="2" key="2">
    <citation type="submission" date="2021-04" db="EMBL/GenBank/DDBJ databases">
        <title>Isolation and genomic analysis of the ibuprofen-degrading bacterium Sphingomonas strain MPO218.</title>
        <authorList>
            <person name="Aulestia M."/>
            <person name="Flores A."/>
            <person name="Mangas E.L."/>
            <person name="Perez-Pulido A.J."/>
            <person name="Santero E."/>
            <person name="Camacho E.M."/>
        </authorList>
    </citation>
    <scope>NUCLEOTIDE SEQUENCE</scope>
    <source>
        <strain evidence="2">MPO218</strain>
    </source>
</reference>
<evidence type="ECO:0000256" key="1">
    <source>
        <dbReference type="SAM" id="Phobius"/>
    </source>
</evidence>
<gene>
    <name evidence="2" type="ORF">HRJ34_21160</name>
</gene>
<proteinExistence type="predicted"/>
<evidence type="ECO:0000313" key="3">
    <source>
        <dbReference type="Proteomes" id="UP000664914"/>
    </source>
</evidence>
<protein>
    <submittedName>
        <fullName evidence="2">Uncharacterized protein</fullName>
    </submittedName>
</protein>
<name>A0A975D0T9_9SPHN</name>
<accession>A0A975D0T9</accession>
<dbReference type="EMBL" id="CP059319">
    <property type="protein sequence ID" value="QTH20807.1"/>
    <property type="molecule type" value="Genomic_DNA"/>
</dbReference>
<dbReference type="Proteomes" id="UP000664914">
    <property type="component" value="Chromosome"/>
</dbReference>
<keyword evidence="1" id="KW-1133">Transmembrane helix</keyword>
<keyword evidence="1" id="KW-0812">Transmembrane</keyword>